<protein>
    <recommendedName>
        <fullName evidence="3">EF-hand domain-containing protein</fullName>
    </recommendedName>
</protein>
<feature type="coiled-coil region" evidence="1">
    <location>
        <begin position="491"/>
        <end position="552"/>
    </location>
</feature>
<dbReference type="EMBL" id="HBNR01034902">
    <property type="protein sequence ID" value="CAE4590421.1"/>
    <property type="molecule type" value="Transcribed_RNA"/>
</dbReference>
<feature type="coiled-coil region" evidence="1">
    <location>
        <begin position="274"/>
        <end position="301"/>
    </location>
</feature>
<dbReference type="AlphaFoldDB" id="A0A7S4QQC8"/>
<evidence type="ECO:0000256" key="1">
    <source>
        <dbReference type="SAM" id="Coils"/>
    </source>
</evidence>
<sequence>MITAGGDNLEEVQQAVTETEIAAKAAQSAIGEARIYLNAKQAAVKRYESDKVRTMAATELAKLQQQLQEAQNKLNPLKVVRQDFLQRQAAKKVADEILELLTPAELDCDRAEEASNLLAGVGLSKELLQQAELALKRAADQVAHCGKVVAQKKAQATDVVLAEIEKCEDRIKTAEGRLAQLRNNHKEAAERVTCDTLLKEATEKLQAVQEAVSRAADAEGPFLMGVEELPLEETMGTVKACETAATAANTQASVCRMFVATKLVEAKRFSPKPSQETQARLRDLQKQLESYVRKLGDLKKATAERKAKALMRGAESYVAEAEVLTKRMAEAASIFEDDNKLCEASSAEIRAAADETQKAEQVAVAAIVEARKFITQRQIESKGRDASVEVSAELIKYQTRVSTAQTEVARWRKLASTCEQRLAAKRAVEEAKGKVASAEESVKQVSEMVKALDGEESGGEDAVKAAETAANECQATVKTMVRYLETQSRAQNAARDELAKLQTSMKEIQEQLEHSLAAMRTRAEQQVVKGLVAESEARVVEAEESVRKVSDAEAPFLIDGDVPSEQAVAALTELENSAAAAHTVVGGTKTFIAMKRLAARRLSESATTACNKDLDNLQARLDGLSKKLTDIRKGMSERKHTKVKREVMAKITDLEQLVEAAKEATKSLVDGGADTKEVDNKAAREKAAAAQSKAVATLDTTRKLAVQRQQDVKASSTDAAALTDLTKMLDQLNRFQQELDRQQGLLRDQEHRFVATRLLSEAIAEVEGLEKRMEALGQLATPLVADQKDDLLASVWLEEIIDALRRHMALKALSKEDMFRAMGGQDGRLNEAKFTGFITEFPALCEQQDSLFTQDELKAAFKRAGGEAAGDLTLEQFCEHFRRRFVVTATVSMTDNIAIKGGKTLRKVDPNEIMEALEEPAQDEVLGIVRVRAKAESDGKEGYVTISGNRGTVYLKPYSAHTALEKKVEQSLQELTEAINDAFKHVDKKVDELRTAKAGPLVEAKAELSKCRPRVTKVQYIQSALKKKVAEAQKKLTAGIDAERKRRQEVVERRSAQSMIDENTAAVNSLEERVGKCVPTAEALVKSCGADQESPAAAMEAAERELQATLEAVDKGHTRLKVHLDQIKASMKGPFSEARSALVKLKVRLGSFESRCQKQVAAIKAARSKLEAAA</sequence>
<gene>
    <name evidence="2" type="ORF">AMON00008_LOCUS23935</name>
</gene>
<organism evidence="2">
    <name type="scientific">Alexandrium monilatum</name>
    <dbReference type="NCBI Taxonomy" id="311494"/>
    <lineage>
        <taxon>Eukaryota</taxon>
        <taxon>Sar</taxon>
        <taxon>Alveolata</taxon>
        <taxon>Dinophyceae</taxon>
        <taxon>Gonyaulacales</taxon>
        <taxon>Pyrocystaceae</taxon>
        <taxon>Alexandrium</taxon>
    </lineage>
</organism>
<evidence type="ECO:0008006" key="3">
    <source>
        <dbReference type="Google" id="ProtNLM"/>
    </source>
</evidence>
<reference evidence="2" key="1">
    <citation type="submission" date="2021-01" db="EMBL/GenBank/DDBJ databases">
        <authorList>
            <person name="Corre E."/>
            <person name="Pelletier E."/>
            <person name="Niang G."/>
            <person name="Scheremetjew M."/>
            <person name="Finn R."/>
            <person name="Kale V."/>
            <person name="Holt S."/>
            <person name="Cochrane G."/>
            <person name="Meng A."/>
            <person name="Brown T."/>
            <person name="Cohen L."/>
        </authorList>
    </citation>
    <scope>NUCLEOTIDE SEQUENCE</scope>
    <source>
        <strain evidence="2">CCMP3105</strain>
    </source>
</reference>
<proteinExistence type="predicted"/>
<feature type="coiled-coil region" evidence="1">
    <location>
        <begin position="53"/>
        <end position="80"/>
    </location>
</feature>
<feature type="coiled-coil region" evidence="1">
    <location>
        <begin position="164"/>
        <end position="218"/>
    </location>
</feature>
<accession>A0A7S4QQC8</accession>
<feature type="coiled-coil region" evidence="1">
    <location>
        <begin position="421"/>
        <end position="455"/>
    </location>
</feature>
<evidence type="ECO:0000313" key="2">
    <source>
        <dbReference type="EMBL" id="CAE4590421.1"/>
    </source>
</evidence>
<keyword evidence="1" id="KW-0175">Coiled coil</keyword>
<feature type="coiled-coil region" evidence="1">
    <location>
        <begin position="614"/>
        <end position="664"/>
    </location>
</feature>
<feature type="coiled-coil region" evidence="1">
    <location>
        <begin position="725"/>
        <end position="779"/>
    </location>
</feature>
<name>A0A7S4QQC8_9DINO</name>